<dbReference type="GO" id="GO:0008474">
    <property type="term" value="F:palmitoyl-(protein) hydrolase activity"/>
    <property type="evidence" value="ECO:0007669"/>
    <property type="project" value="UniProtKB-EC"/>
</dbReference>
<protein>
    <recommendedName>
        <fullName evidence="2">palmitoyl-protein hydrolase</fullName>
        <ecNumber evidence="2">3.1.2.22</ecNumber>
    </recommendedName>
</protein>
<dbReference type="PANTHER" id="PTHR10655:SF17">
    <property type="entry name" value="LYSOPHOSPHOLIPASE-LIKE PROTEIN 1"/>
    <property type="match status" value="1"/>
</dbReference>
<keyword evidence="6" id="KW-1185">Reference proteome</keyword>
<dbReference type="Proteomes" id="UP000288216">
    <property type="component" value="Unassembled WGS sequence"/>
</dbReference>
<dbReference type="Gene3D" id="3.40.50.1820">
    <property type="entry name" value="alpha/beta hydrolase"/>
    <property type="match status" value="1"/>
</dbReference>
<evidence type="ECO:0000313" key="6">
    <source>
        <dbReference type="Proteomes" id="UP000288216"/>
    </source>
</evidence>
<feature type="non-terminal residue" evidence="5">
    <location>
        <position position="1"/>
    </location>
</feature>
<sequence length="253" mass="28309">KRQGARAVSCPFASGRRKAPGVHMAVHLQRNIVAQTKKHTASVIFLHGSGDTGQGIRAWIKDALKQELIFQNIRVIYPTASLRPYTPMKGTLSNVWFDRYSISNNCPEHLESLDSMCHILGNLVDEEVKAGVAKDRLILGGFSMGGTMAMHLAYRFHQQVAGVFALSSFLNKDSVVYQAVQSTKTSMPELFQCHGKNDQLVLYEWGKESCLHLQSLGVKTTFNTFPNLNHELCKSELEQLKSWILHKLPNGEQ</sequence>
<feature type="domain" description="Phospholipase/carboxylesterase/thioesterase" evidence="4">
    <location>
        <begin position="31"/>
        <end position="244"/>
    </location>
</feature>
<evidence type="ECO:0000256" key="3">
    <source>
        <dbReference type="ARBA" id="ARBA00022801"/>
    </source>
</evidence>
<dbReference type="InterPro" id="IPR029058">
    <property type="entry name" value="AB_hydrolase_fold"/>
</dbReference>
<dbReference type="GO" id="GO:0005737">
    <property type="term" value="C:cytoplasm"/>
    <property type="evidence" value="ECO:0007669"/>
    <property type="project" value="TreeGrafter"/>
</dbReference>
<gene>
    <name evidence="5" type="ORF">scyTo_0000458</name>
</gene>
<dbReference type="EMBL" id="BFAA01000088">
    <property type="protein sequence ID" value="GCB65718.1"/>
    <property type="molecule type" value="Genomic_DNA"/>
</dbReference>
<dbReference type="OrthoDB" id="2418081at2759"/>
<dbReference type="PANTHER" id="PTHR10655">
    <property type="entry name" value="LYSOPHOSPHOLIPASE-RELATED"/>
    <property type="match status" value="1"/>
</dbReference>
<dbReference type="InterPro" id="IPR050565">
    <property type="entry name" value="LYPA1-2/EST-like"/>
</dbReference>
<comment type="similarity">
    <text evidence="1">Belongs to the AB hydrolase superfamily. AB hydrolase 2 family.</text>
</comment>
<dbReference type="AlphaFoldDB" id="A0A401NXV4"/>
<evidence type="ECO:0000259" key="4">
    <source>
        <dbReference type="Pfam" id="PF02230"/>
    </source>
</evidence>
<proteinExistence type="inferred from homology"/>
<accession>A0A401NXV4</accession>
<comment type="caution">
    <text evidence="5">The sequence shown here is derived from an EMBL/GenBank/DDBJ whole genome shotgun (WGS) entry which is preliminary data.</text>
</comment>
<dbReference type="OMA" id="LEYPHIK"/>
<evidence type="ECO:0000256" key="1">
    <source>
        <dbReference type="ARBA" id="ARBA00006499"/>
    </source>
</evidence>
<dbReference type="Pfam" id="PF02230">
    <property type="entry name" value="Abhydrolase_2"/>
    <property type="match status" value="1"/>
</dbReference>
<dbReference type="EC" id="3.1.2.22" evidence="2"/>
<keyword evidence="3" id="KW-0378">Hydrolase</keyword>
<evidence type="ECO:0000256" key="2">
    <source>
        <dbReference type="ARBA" id="ARBA00012423"/>
    </source>
</evidence>
<evidence type="ECO:0000313" key="5">
    <source>
        <dbReference type="EMBL" id="GCB65718.1"/>
    </source>
</evidence>
<dbReference type="SUPFAM" id="SSF53474">
    <property type="entry name" value="alpha/beta-Hydrolases"/>
    <property type="match status" value="1"/>
</dbReference>
<dbReference type="STRING" id="75743.A0A401NXV4"/>
<dbReference type="InterPro" id="IPR003140">
    <property type="entry name" value="PLipase/COase/thioEstase"/>
</dbReference>
<organism evidence="5 6">
    <name type="scientific">Scyliorhinus torazame</name>
    <name type="common">Cloudy catshark</name>
    <name type="synonym">Catulus torazame</name>
    <dbReference type="NCBI Taxonomy" id="75743"/>
    <lineage>
        <taxon>Eukaryota</taxon>
        <taxon>Metazoa</taxon>
        <taxon>Chordata</taxon>
        <taxon>Craniata</taxon>
        <taxon>Vertebrata</taxon>
        <taxon>Chondrichthyes</taxon>
        <taxon>Elasmobranchii</taxon>
        <taxon>Galeomorphii</taxon>
        <taxon>Galeoidea</taxon>
        <taxon>Carcharhiniformes</taxon>
        <taxon>Scyliorhinidae</taxon>
        <taxon>Scyliorhinus</taxon>
    </lineage>
</organism>
<reference evidence="5 6" key="1">
    <citation type="journal article" date="2018" name="Nat. Ecol. Evol.">
        <title>Shark genomes provide insights into elasmobranch evolution and the origin of vertebrates.</title>
        <authorList>
            <person name="Hara Y"/>
            <person name="Yamaguchi K"/>
            <person name="Onimaru K"/>
            <person name="Kadota M"/>
            <person name="Koyanagi M"/>
            <person name="Keeley SD"/>
            <person name="Tatsumi K"/>
            <person name="Tanaka K"/>
            <person name="Motone F"/>
            <person name="Kageyama Y"/>
            <person name="Nozu R"/>
            <person name="Adachi N"/>
            <person name="Nishimura O"/>
            <person name="Nakagawa R"/>
            <person name="Tanegashima C"/>
            <person name="Kiyatake I"/>
            <person name="Matsumoto R"/>
            <person name="Murakumo K"/>
            <person name="Nishida K"/>
            <person name="Terakita A"/>
            <person name="Kuratani S"/>
            <person name="Sato K"/>
            <person name="Hyodo S Kuraku.S."/>
        </authorList>
    </citation>
    <scope>NUCLEOTIDE SEQUENCE [LARGE SCALE GENOMIC DNA]</scope>
</reference>
<dbReference type="GO" id="GO:0052689">
    <property type="term" value="F:carboxylic ester hydrolase activity"/>
    <property type="evidence" value="ECO:0007669"/>
    <property type="project" value="TreeGrafter"/>
</dbReference>
<name>A0A401NXV4_SCYTO</name>